<dbReference type="GO" id="GO:0007165">
    <property type="term" value="P:signal transduction"/>
    <property type="evidence" value="ECO:0007669"/>
    <property type="project" value="UniProtKB-KW"/>
</dbReference>
<evidence type="ECO:0000256" key="5">
    <source>
        <dbReference type="ARBA" id="ARBA00029447"/>
    </source>
</evidence>
<feature type="transmembrane region" description="Helical" evidence="8">
    <location>
        <begin position="12"/>
        <end position="34"/>
    </location>
</feature>
<dbReference type="Gene3D" id="6.10.340.10">
    <property type="match status" value="1"/>
</dbReference>
<keyword evidence="3 8" id="KW-0472">Membrane</keyword>
<feature type="domain" description="HAMP" evidence="10">
    <location>
        <begin position="215"/>
        <end position="268"/>
    </location>
</feature>
<dbReference type="PANTHER" id="PTHR32089">
    <property type="entry name" value="METHYL-ACCEPTING CHEMOTAXIS PROTEIN MCPB"/>
    <property type="match status" value="1"/>
</dbReference>
<dbReference type="GO" id="GO:0006935">
    <property type="term" value="P:chemotaxis"/>
    <property type="evidence" value="ECO:0007669"/>
    <property type="project" value="InterPro"/>
</dbReference>
<comment type="similarity">
    <text evidence="5">Belongs to the methyl-accepting chemotaxis (MCP) protein family.</text>
</comment>
<gene>
    <name evidence="11" type="ORF">DFR57_1231</name>
</gene>
<dbReference type="PROSITE" id="PS50885">
    <property type="entry name" value="HAMP"/>
    <property type="match status" value="1"/>
</dbReference>
<dbReference type="GO" id="GO:0005886">
    <property type="term" value="C:plasma membrane"/>
    <property type="evidence" value="ECO:0007669"/>
    <property type="project" value="UniProtKB-SubCell"/>
</dbReference>
<reference evidence="11 12" key="1">
    <citation type="submission" date="2018-07" db="EMBL/GenBank/DDBJ databases">
        <title>Genomic Encyclopedia of Type Strains, Phase IV (KMG-IV): sequencing the most valuable type-strain genomes for metagenomic binning, comparative biology and taxonomic classification.</title>
        <authorList>
            <person name="Goeker M."/>
        </authorList>
    </citation>
    <scope>NUCLEOTIDE SEQUENCE [LARGE SCALE GENOMIC DNA]</scope>
    <source>
        <strain evidence="11 12">DSM 27696</strain>
    </source>
</reference>
<organism evidence="11 12">
    <name type="scientific">Saliterribacillus persicus</name>
    <dbReference type="NCBI Taxonomy" id="930114"/>
    <lineage>
        <taxon>Bacteria</taxon>
        <taxon>Bacillati</taxon>
        <taxon>Bacillota</taxon>
        <taxon>Bacilli</taxon>
        <taxon>Bacillales</taxon>
        <taxon>Bacillaceae</taxon>
        <taxon>Saliterribacillus</taxon>
    </lineage>
</organism>
<evidence type="ECO:0000256" key="8">
    <source>
        <dbReference type="SAM" id="Phobius"/>
    </source>
</evidence>
<dbReference type="SMART" id="SM00283">
    <property type="entry name" value="MA"/>
    <property type="match status" value="1"/>
</dbReference>
<feature type="compositionally biased region" description="Low complexity" evidence="7">
    <location>
        <begin position="534"/>
        <end position="546"/>
    </location>
</feature>
<comment type="subcellular location">
    <subcellularLocation>
        <location evidence="1">Cell membrane</location>
    </subcellularLocation>
</comment>
<feature type="region of interest" description="Disordered" evidence="7">
    <location>
        <begin position="516"/>
        <end position="546"/>
    </location>
</feature>
<feature type="domain" description="Methyl-accepting transducer" evidence="9">
    <location>
        <begin position="287"/>
        <end position="523"/>
    </location>
</feature>
<dbReference type="CDD" id="cd06225">
    <property type="entry name" value="HAMP"/>
    <property type="match status" value="1"/>
</dbReference>
<accession>A0A368X3X3</accession>
<dbReference type="OrthoDB" id="107771at2"/>
<dbReference type="RefSeq" id="WP_114354483.1">
    <property type="nucleotide sequence ID" value="NZ_QPJJ01000023.1"/>
</dbReference>
<evidence type="ECO:0000256" key="1">
    <source>
        <dbReference type="ARBA" id="ARBA00004236"/>
    </source>
</evidence>
<dbReference type="SMART" id="SM00304">
    <property type="entry name" value="HAMP"/>
    <property type="match status" value="1"/>
</dbReference>
<keyword evidence="2" id="KW-1003">Cell membrane</keyword>
<dbReference type="Pfam" id="PF00015">
    <property type="entry name" value="MCPsignal"/>
    <property type="match status" value="1"/>
</dbReference>
<evidence type="ECO:0000313" key="12">
    <source>
        <dbReference type="Proteomes" id="UP000252585"/>
    </source>
</evidence>
<dbReference type="PANTHER" id="PTHR32089:SF112">
    <property type="entry name" value="LYSOZYME-LIKE PROTEIN-RELATED"/>
    <property type="match status" value="1"/>
</dbReference>
<dbReference type="InterPro" id="IPR003660">
    <property type="entry name" value="HAMP_dom"/>
</dbReference>
<keyword evidence="12" id="KW-1185">Reference proteome</keyword>
<evidence type="ECO:0000256" key="3">
    <source>
        <dbReference type="ARBA" id="ARBA00023136"/>
    </source>
</evidence>
<protein>
    <submittedName>
        <fullName evidence="11">Methyl-accepting chemotaxis protein</fullName>
    </submittedName>
</protein>
<sequence length="573" mass="63427">MAKWVRNRKLGTKLFIILGLAVIAIVVSNTFLMLSLQSTANNLEEELYDNLYKANAALLNADRDFYQADQAINMYVFSQGTDNADQATFEENILQVEERMQLAQDIMYADDYLNNETNRGYFEEFDSNYTEWKADAESLFNRDITSVPIEELIAIRGEFEDTRNDIDLIQIALEENATNMIDEIHQENAQLILFSVIAMSVIIIILFLLSFFLIRQITKPVKELVTLNEQVASGDLSTVSTTTERKDEIGQLAESTNQMIEYLRSMVRQIREISGQVNNQSNDLTKASEEVSLGSQQIAKTMEEMSYGAEEQASSSSDISVAMEELNRKIIQSNEEGETLKQASSEVLTMSEKGRTQMDGSVSQRQAITKMVTESVEKVRGLEKQSNKISTLVDVIQDIAEQTNLLALNAAIEAARAGESGKGFAVVADEVRKLAEQVSHSVTEITGIIQGVQQETTAVATSLEAGYEQVEEGNKQMAVSRESFNDINHSMGDMITRIRLISTNLQEITVSSDKVSSSSTDIASTSEEVAAGIEESSATAEQQSSSMQEIAANAESLANLSVDLNGLIKRFNL</sequence>
<evidence type="ECO:0000313" key="11">
    <source>
        <dbReference type="EMBL" id="RCW62732.1"/>
    </source>
</evidence>
<dbReference type="GO" id="GO:0004888">
    <property type="term" value="F:transmembrane signaling receptor activity"/>
    <property type="evidence" value="ECO:0007669"/>
    <property type="project" value="InterPro"/>
</dbReference>
<evidence type="ECO:0000259" key="9">
    <source>
        <dbReference type="PROSITE" id="PS50111"/>
    </source>
</evidence>
<dbReference type="Pfam" id="PF00672">
    <property type="entry name" value="HAMP"/>
    <property type="match status" value="1"/>
</dbReference>
<dbReference type="PROSITE" id="PS50111">
    <property type="entry name" value="CHEMOTAXIS_TRANSDUC_2"/>
    <property type="match status" value="1"/>
</dbReference>
<dbReference type="InterPro" id="IPR004090">
    <property type="entry name" value="Chemotax_Me-accpt_rcpt"/>
</dbReference>
<dbReference type="AlphaFoldDB" id="A0A368X3X3"/>
<dbReference type="Proteomes" id="UP000252585">
    <property type="component" value="Unassembled WGS sequence"/>
</dbReference>
<feature type="transmembrane region" description="Helical" evidence="8">
    <location>
        <begin position="191"/>
        <end position="214"/>
    </location>
</feature>
<evidence type="ECO:0000256" key="6">
    <source>
        <dbReference type="PROSITE-ProRule" id="PRU00284"/>
    </source>
</evidence>
<name>A0A368X3X3_9BACI</name>
<feature type="compositionally biased region" description="Low complexity" evidence="7">
    <location>
        <begin position="516"/>
        <end position="526"/>
    </location>
</feature>
<comment type="caution">
    <text evidence="11">The sequence shown here is derived from an EMBL/GenBank/DDBJ whole genome shotgun (WGS) entry which is preliminary data.</text>
</comment>
<evidence type="ECO:0000256" key="4">
    <source>
        <dbReference type="ARBA" id="ARBA00023224"/>
    </source>
</evidence>
<dbReference type="Gene3D" id="1.10.287.950">
    <property type="entry name" value="Methyl-accepting chemotaxis protein"/>
    <property type="match status" value="1"/>
</dbReference>
<dbReference type="InterPro" id="IPR004089">
    <property type="entry name" value="MCPsignal_dom"/>
</dbReference>
<evidence type="ECO:0000256" key="7">
    <source>
        <dbReference type="SAM" id="MobiDB-lite"/>
    </source>
</evidence>
<dbReference type="CDD" id="cd11386">
    <property type="entry name" value="MCP_signal"/>
    <property type="match status" value="1"/>
</dbReference>
<dbReference type="EMBL" id="QPJJ01000023">
    <property type="protein sequence ID" value="RCW62732.1"/>
    <property type="molecule type" value="Genomic_DNA"/>
</dbReference>
<proteinExistence type="inferred from homology"/>
<dbReference type="PRINTS" id="PR00260">
    <property type="entry name" value="CHEMTRNSDUCR"/>
</dbReference>
<evidence type="ECO:0000256" key="2">
    <source>
        <dbReference type="ARBA" id="ARBA00022475"/>
    </source>
</evidence>
<evidence type="ECO:0000259" key="10">
    <source>
        <dbReference type="PROSITE" id="PS50885"/>
    </source>
</evidence>
<dbReference type="SUPFAM" id="SSF58104">
    <property type="entry name" value="Methyl-accepting chemotaxis protein (MCP) signaling domain"/>
    <property type="match status" value="1"/>
</dbReference>
<keyword evidence="8" id="KW-1133">Transmembrane helix</keyword>
<keyword evidence="4 6" id="KW-0807">Transducer</keyword>
<keyword evidence="8" id="KW-0812">Transmembrane</keyword>